<dbReference type="SUPFAM" id="SSF50729">
    <property type="entry name" value="PH domain-like"/>
    <property type="match status" value="1"/>
</dbReference>
<feature type="compositionally biased region" description="Polar residues" evidence="3">
    <location>
        <begin position="164"/>
        <end position="173"/>
    </location>
</feature>
<feature type="compositionally biased region" description="Pro residues" evidence="3">
    <location>
        <begin position="175"/>
        <end position="184"/>
    </location>
</feature>
<comment type="caution">
    <text evidence="7">The sequence shown here is derived from an EMBL/GenBank/DDBJ whole genome shotgun (WGS) entry which is preliminary data.</text>
</comment>
<feature type="compositionally biased region" description="Low complexity" evidence="3">
    <location>
        <begin position="85"/>
        <end position="96"/>
    </location>
</feature>
<evidence type="ECO:0000259" key="5">
    <source>
        <dbReference type="PROSITE" id="PS50010"/>
    </source>
</evidence>
<dbReference type="Gene3D" id="2.30.29.30">
    <property type="entry name" value="Pleckstrin-homology domain (PH domain)/Phosphotyrosine-binding domain (PTB)"/>
    <property type="match status" value="1"/>
</dbReference>
<keyword evidence="8" id="KW-1185">Reference proteome</keyword>
<reference evidence="7" key="1">
    <citation type="submission" date="2023-02" db="EMBL/GenBank/DDBJ databases">
        <title>Identification and recombinant expression of a fungal hydrolase from Papiliotrema laurentii that hydrolyzes apple cutin and clears colloidal polyester polyurethane.</title>
        <authorList>
            <consortium name="DOE Joint Genome Institute"/>
            <person name="Roman V.A."/>
            <person name="Bojanowski C."/>
            <person name="Crable B.R."/>
            <person name="Wagner D.N."/>
            <person name="Hung C.S."/>
            <person name="Nadeau L.J."/>
            <person name="Schratz L."/>
            <person name="Haridas S."/>
            <person name="Pangilinan J."/>
            <person name="Lipzen A."/>
            <person name="Na H."/>
            <person name="Yan M."/>
            <person name="Ng V."/>
            <person name="Grigoriev I.V."/>
            <person name="Spatafora J.W."/>
            <person name="Barlow D."/>
            <person name="Biffinger J."/>
            <person name="Kelley-Loughnane N."/>
            <person name="Varaljay V.A."/>
            <person name="Crookes-Goodson W.J."/>
        </authorList>
    </citation>
    <scope>NUCLEOTIDE SEQUENCE</scope>
    <source>
        <strain evidence="7">5307AH</strain>
    </source>
</reference>
<dbReference type="GO" id="GO:0005085">
    <property type="term" value="F:guanyl-nucleotide exchange factor activity"/>
    <property type="evidence" value="ECO:0007669"/>
    <property type="project" value="UniProtKB-KW"/>
</dbReference>
<evidence type="ECO:0000313" key="8">
    <source>
        <dbReference type="Proteomes" id="UP001182556"/>
    </source>
</evidence>
<evidence type="ECO:0000256" key="2">
    <source>
        <dbReference type="ARBA" id="ARBA00022658"/>
    </source>
</evidence>
<feature type="region of interest" description="Disordered" evidence="3">
    <location>
        <begin position="1684"/>
        <end position="1733"/>
    </location>
</feature>
<proteinExistence type="predicted"/>
<feature type="domain" description="CNH" evidence="6">
    <location>
        <begin position="1378"/>
        <end position="1689"/>
    </location>
</feature>
<keyword evidence="2" id="KW-0344">Guanine-nucleotide releasing factor</keyword>
<feature type="compositionally biased region" description="Polar residues" evidence="3">
    <location>
        <begin position="241"/>
        <end position="281"/>
    </location>
</feature>
<dbReference type="PANTHER" id="PTHR46572">
    <property type="entry name" value="RHO1 GDP-GTP EXCHANGE PROTEIN 1-RELATED"/>
    <property type="match status" value="1"/>
</dbReference>
<dbReference type="PROSITE" id="PS50003">
    <property type="entry name" value="PH_DOMAIN"/>
    <property type="match status" value="1"/>
</dbReference>
<organism evidence="7 8">
    <name type="scientific">Papiliotrema laurentii</name>
    <name type="common">Cryptococcus laurentii</name>
    <dbReference type="NCBI Taxonomy" id="5418"/>
    <lineage>
        <taxon>Eukaryota</taxon>
        <taxon>Fungi</taxon>
        <taxon>Dikarya</taxon>
        <taxon>Basidiomycota</taxon>
        <taxon>Agaricomycotina</taxon>
        <taxon>Tremellomycetes</taxon>
        <taxon>Tremellales</taxon>
        <taxon>Rhynchogastremaceae</taxon>
        <taxon>Papiliotrema</taxon>
    </lineage>
</organism>
<dbReference type="Pfam" id="PF00621">
    <property type="entry name" value="RhoGEF"/>
    <property type="match status" value="2"/>
</dbReference>
<dbReference type="PANTHER" id="PTHR46572:SF1">
    <property type="entry name" value="RHO1 GUANINE NUCLEOTIDE EXCHANGE FACTOR TUS1"/>
    <property type="match status" value="1"/>
</dbReference>
<protein>
    <submittedName>
        <fullName evidence="7">CNH domain-containing protein</fullName>
    </submittedName>
</protein>
<dbReference type="InterPro" id="IPR011993">
    <property type="entry name" value="PH-like_dom_sf"/>
</dbReference>
<keyword evidence="1" id="KW-0597">Phosphoprotein</keyword>
<sequence length="1733" mass="194383">MSSPPRYHSELPAIPTDSYRSRTPATSLPPGAMEPGVPGGPPPVPTRINVDNYHDQRQTSYRAPPPLPKPPTTAPAMNEFGANYPSPSSTHLSAHSSVRRPLPSQPPNGPPSYSPPSYPQTSASGPASLGRRSLPKPPSASQSSTPLPPPRPSARTLPAVPPTASYNQTSTGYTAPPPVSPLPSRPQAGARTFDSAPLALPNDPVVGGDRLNETERVRYDSPANITPVESGSHPSAGPSRAPSQSYSLYTSSVNTHDTTSTAPYSDQSTETTATSIPSQDSGYAAFRSLYDPDSKLDEPDEGGTNVTLRPPSRAHLGVSEHASEDGRRTPTLANWTDDLEPPNLANLHIERRPRTTSQTTIGAVDAGLPSTPTSAPHRMLHHQRSLLDESSSSSAPRDVYFPVPHLSVPHSAADGSSSSQQSMYSNRSTPYGSDVSLPIHSQRSSPASFPEAGQSAPRRQSSQASSMRPSIASSDRRISAGLSPSWQAIAQPPSSWVQTKLQIHQSHVDGEEYYDDDGSLRRDSAYEDDIINEYGEEEDEDVEEVNEIRFFQPSFLSEAALQLRDRVQRSRQMKAGIAWVGSFTGRDIVNTIQSFLPDYTRDSPNDRRAALVMAQSLQNQLWFVEVDWDIKPLRDSSEDVFRFMSEMEGMGEGLTSELPSGLMTMATKCYSPSCTGDRRCYAARCPFKTSPDTFLGQKQVAVPRPAPTTSMSRGDWTQNVEPMILRNMSEAQYTRQTIIRNAIESEVQYEADLTAMERLYIQGLREANPPIISPPRRLEQFIAEVFYNERELHDICRRLIEHFTVRERESPQSPLIMSVGDIFLTAAADFRMTYPDYTGNLPQAENLIKKETEENPDFRFFCDRIVRENDRRRDIKYLISRPSTQLQRYPAVLDAILNSTDPNDPDRDFLVEALSSIQNLSAMSQLKHFHASKGRGPAGKLEWHDLVPEEQRKSMDKKEQKRQMQIWELIKGEMEYVADLETIDTLFVNGLRVAERGIVIERTRLEIFLDDAFHNYRSLLEVHQRLLENLQYRQLEQHPRFGMISDLLLDAALNWQEAYMEYVTHYPIAKAKVQEEEARNPKFAAFLKECLRDPASNRQDIYHFINRPIPRLLRYNLLLSDILKSLKESGVADNHPDIETIPQVMEIIGDLGKATQKGVAVNEAKVELWQYHHSLDGGRYGPRVVKDLDLLNPMRELIHRGKVFRQPEGTIGTSWTELYVLLFDHYAVLVKPEKQSRSSRREEKQVKYIINRRPIPLELLSIGNFSDAPRARTKTRILGGSSHEPGETSGEVQDSKIVWPFTISFIGQGQLGGQYTLWCDSYASRAEWHDKLQHAKVLRNEVNDANKVFDMTPLSLDTFFMPPNYGMPSKGDADSAFTGRVTCSVPFTTVDRRLLVAVGCEEGVWIGLRHDPRSLRKVLHVKAVTNIAVLEEFGIFLVLQDKSLLAYHLEALVPSAQSPQVRAAPQRLSPGKDIVFFTVGQLSGRTLVLYMKRKGMDSLFRVLEPILGRNTEDVSRQRRPFGNLLGQRTEWFRLYKDFFIPTEALGVHFLKHKLAVVCSKGFEIMDLTDLKGGSIPIFDPAKVRDKPKLAEIQRRCESSKPLGMFRSTETEFLLCYDSFGVYVDRHGEPNRDCQVIEWEGRPDSVAFHPPYLLLCSAPFMEIRHIDNAKLLQIYTGSDIRLTWDGTGGQARPPIDNPGPNGYGDEASSQEPRIHICQRPDDTRRGRQGIGQHV</sequence>
<dbReference type="PROSITE" id="PS50010">
    <property type="entry name" value="DH_2"/>
    <property type="match status" value="2"/>
</dbReference>
<dbReference type="Pfam" id="PF15405">
    <property type="entry name" value="PH_5"/>
    <property type="match status" value="1"/>
</dbReference>
<name>A0AAD9FSQ6_PAPLA</name>
<dbReference type="Pfam" id="PF00780">
    <property type="entry name" value="CNH"/>
    <property type="match status" value="1"/>
</dbReference>
<feature type="compositionally biased region" description="Pro residues" evidence="3">
    <location>
        <begin position="103"/>
        <end position="118"/>
    </location>
</feature>
<dbReference type="SUPFAM" id="SSF48065">
    <property type="entry name" value="DBL homology domain (DH-domain)"/>
    <property type="match status" value="2"/>
</dbReference>
<dbReference type="SMART" id="SM00036">
    <property type="entry name" value="CNH"/>
    <property type="match status" value="1"/>
</dbReference>
<feature type="compositionally biased region" description="Pro residues" evidence="3">
    <location>
        <begin position="63"/>
        <end position="73"/>
    </location>
</feature>
<evidence type="ECO:0000259" key="6">
    <source>
        <dbReference type="PROSITE" id="PS50219"/>
    </source>
</evidence>
<feature type="region of interest" description="Disordered" evidence="3">
    <location>
        <begin position="1"/>
        <end position="476"/>
    </location>
</feature>
<dbReference type="InterPro" id="IPR052233">
    <property type="entry name" value="Rho-type_GEFs"/>
</dbReference>
<dbReference type="Gene3D" id="1.20.900.10">
    <property type="entry name" value="Dbl homology (DH) domain"/>
    <property type="match status" value="2"/>
</dbReference>
<feature type="domain" description="DH" evidence="5">
    <location>
        <begin position="734"/>
        <end position="927"/>
    </location>
</feature>
<accession>A0AAD9FSQ6</accession>
<feature type="compositionally biased region" description="Polar residues" evidence="3">
    <location>
        <begin position="223"/>
        <end position="233"/>
    </location>
</feature>
<evidence type="ECO:0000256" key="3">
    <source>
        <dbReference type="SAM" id="MobiDB-lite"/>
    </source>
</evidence>
<dbReference type="PROSITE" id="PS50219">
    <property type="entry name" value="CNH"/>
    <property type="match status" value="1"/>
</dbReference>
<dbReference type="CDD" id="cd00160">
    <property type="entry name" value="RhoGEF"/>
    <property type="match status" value="1"/>
</dbReference>
<evidence type="ECO:0000259" key="4">
    <source>
        <dbReference type="PROSITE" id="PS50003"/>
    </source>
</evidence>
<dbReference type="Proteomes" id="UP001182556">
    <property type="component" value="Unassembled WGS sequence"/>
</dbReference>
<feature type="domain" description="DH" evidence="5">
    <location>
        <begin position="961"/>
        <end position="1158"/>
    </location>
</feature>
<feature type="domain" description="PH" evidence="4">
    <location>
        <begin position="1196"/>
        <end position="1337"/>
    </location>
</feature>
<dbReference type="InterPro" id="IPR000219">
    <property type="entry name" value="DH_dom"/>
</dbReference>
<dbReference type="InterPro" id="IPR001849">
    <property type="entry name" value="PH_domain"/>
</dbReference>
<dbReference type="SMART" id="SM00233">
    <property type="entry name" value="PH"/>
    <property type="match status" value="1"/>
</dbReference>
<dbReference type="InterPro" id="IPR041675">
    <property type="entry name" value="PH_5"/>
</dbReference>
<dbReference type="InterPro" id="IPR001180">
    <property type="entry name" value="CNH_dom"/>
</dbReference>
<gene>
    <name evidence="7" type="ORF">DB88DRAFT_195549</name>
</gene>
<feature type="compositionally biased region" description="Basic and acidic residues" evidence="3">
    <location>
        <begin position="210"/>
        <end position="219"/>
    </location>
</feature>
<feature type="compositionally biased region" description="Basic and acidic residues" evidence="3">
    <location>
        <begin position="1711"/>
        <end position="1724"/>
    </location>
</feature>
<evidence type="ECO:0000313" key="7">
    <source>
        <dbReference type="EMBL" id="KAK1925459.1"/>
    </source>
</evidence>
<feature type="compositionally biased region" description="Low complexity" evidence="3">
    <location>
        <begin position="454"/>
        <end position="473"/>
    </location>
</feature>
<dbReference type="SMART" id="SM00325">
    <property type="entry name" value="RhoGEF"/>
    <property type="match status" value="2"/>
</dbReference>
<dbReference type="InterPro" id="IPR035899">
    <property type="entry name" value="DBL_dom_sf"/>
</dbReference>
<feature type="compositionally biased region" description="Low complexity" evidence="3">
    <location>
        <begin position="407"/>
        <end position="429"/>
    </location>
</feature>
<evidence type="ECO:0000256" key="1">
    <source>
        <dbReference type="ARBA" id="ARBA00022553"/>
    </source>
</evidence>
<dbReference type="EMBL" id="JAODAN010000003">
    <property type="protein sequence ID" value="KAK1925459.1"/>
    <property type="molecule type" value="Genomic_DNA"/>
</dbReference>